<dbReference type="VEuPathDB" id="AmoebaDB:NfTy_038290"/>
<sequence length="484" mass="53317">MKSLKVVLSSAASCRKPSSSSAAILALSSKRCFSTKVSVMEAPNRVSAMSPEKFQEEMQKAGIQRGYVVYDAKENKTITSHPLFAELGEFITNDKRDFLKHEACFFQIGPRSNLLFGAFLHKSNRGIPHGGVRLWKYNSMEDYVRDGLRLSLGMTRKNALAGLWWGGGKGLVQKTDDPSINYSSDSFRDIVFSEYGQFLSSLKGAYYGAEDVGLTTADCDRMHTKTRFVSCLSPEIGGSGNPSHSTAIGTVCGMEAAIAFLGMGDLTGKKVVVQGAGNVASFIIEELLKRNVGKIVATDIDKNLIEKRKEQFKHAKNIEWRVVAPNDLSVFSEPCDIFAPSALGGIINSTTIPLLNCKIVCGAANNQLLDPVEHDYMIKDRGIIYVPDYLNNRMGIVNCANECFGHVHNDEAILKHFGREWDNSVFVIATRILKNSKESNIPTGLAAHRLADEFSEMENPLIGHRGWAIVKGLIDTHWENGKLQ</sequence>
<dbReference type="InterPro" id="IPR016211">
    <property type="entry name" value="Glu/Phe/Leu/Val/Trp_DH_bac/arc"/>
</dbReference>
<comment type="similarity">
    <text evidence="1 4">Belongs to the Glu/Leu/Phe/Val dehydrogenases family.</text>
</comment>
<dbReference type="SUPFAM" id="SSF51735">
    <property type="entry name" value="NAD(P)-binding Rossmann-fold domains"/>
    <property type="match status" value="1"/>
</dbReference>
<evidence type="ECO:0000256" key="1">
    <source>
        <dbReference type="ARBA" id="ARBA00006382"/>
    </source>
</evidence>
<dbReference type="Gene3D" id="3.40.50.10860">
    <property type="entry name" value="Leucine Dehydrogenase, chain A, domain 1"/>
    <property type="match status" value="1"/>
</dbReference>
<dbReference type="InterPro" id="IPR006097">
    <property type="entry name" value="Glu/Leu/Phe/Val/Trp_DH_dimer"/>
</dbReference>
<dbReference type="RefSeq" id="XP_044566188.1">
    <property type="nucleotide sequence ID" value="XM_044702618.1"/>
</dbReference>
<dbReference type="VEuPathDB" id="AmoebaDB:FDP41_012132"/>
<dbReference type="GeneID" id="68119347"/>
<dbReference type="OrthoDB" id="6718861at2759"/>
<dbReference type="PANTHER" id="PTHR42722">
    <property type="entry name" value="LEUCINE DEHYDROGENASE"/>
    <property type="match status" value="1"/>
</dbReference>
<dbReference type="GO" id="GO:0016639">
    <property type="term" value="F:oxidoreductase activity, acting on the CH-NH2 group of donors, NAD or NADP as acceptor"/>
    <property type="evidence" value="ECO:0007669"/>
    <property type="project" value="InterPro"/>
</dbReference>
<dbReference type="InterPro" id="IPR036291">
    <property type="entry name" value="NAD(P)-bd_dom_sf"/>
</dbReference>
<dbReference type="PRINTS" id="PR00082">
    <property type="entry name" value="GLFDHDRGNASE"/>
</dbReference>
<dbReference type="OMA" id="TDMGTTM"/>
<dbReference type="InterPro" id="IPR046346">
    <property type="entry name" value="Aminoacid_DH-like_N_sf"/>
</dbReference>
<dbReference type="InterPro" id="IPR006095">
    <property type="entry name" value="Glu/Leu/Phe/Val/Trp_DH"/>
</dbReference>
<reference evidence="6 7" key="1">
    <citation type="journal article" date="2019" name="Sci. Rep.">
        <title>Nanopore sequencing improves the draft genome of the human pathogenic amoeba Naegleria fowleri.</title>
        <authorList>
            <person name="Liechti N."/>
            <person name="Schurch N."/>
            <person name="Bruggmann R."/>
            <person name="Wittwer M."/>
        </authorList>
    </citation>
    <scope>NUCLEOTIDE SEQUENCE [LARGE SCALE GENOMIC DNA]</scope>
    <source>
        <strain evidence="6 7">ATCC 30894</strain>
    </source>
</reference>
<organism evidence="6 7">
    <name type="scientific">Naegleria fowleri</name>
    <name type="common">Brain eating amoeba</name>
    <dbReference type="NCBI Taxonomy" id="5763"/>
    <lineage>
        <taxon>Eukaryota</taxon>
        <taxon>Discoba</taxon>
        <taxon>Heterolobosea</taxon>
        <taxon>Tetramitia</taxon>
        <taxon>Eutetramitia</taxon>
        <taxon>Vahlkampfiidae</taxon>
        <taxon>Naegleria</taxon>
    </lineage>
</organism>
<keyword evidence="7" id="KW-1185">Reference proteome</keyword>
<evidence type="ECO:0000259" key="5">
    <source>
        <dbReference type="SMART" id="SM00839"/>
    </source>
</evidence>
<comment type="caution">
    <text evidence="6">The sequence shown here is derived from an EMBL/GenBank/DDBJ whole genome shotgun (WGS) entry which is preliminary data.</text>
</comment>
<dbReference type="EMBL" id="VFQX01000013">
    <property type="protein sequence ID" value="KAF0981475.1"/>
    <property type="molecule type" value="Genomic_DNA"/>
</dbReference>
<accession>A0A6A5C7L5</accession>
<protein>
    <recommendedName>
        <fullName evidence="5">Glutamate/phenylalanine/leucine/valine/L-tryptophan dehydrogenase C-terminal domain-containing protein</fullName>
    </recommendedName>
</protein>
<dbReference type="PANTHER" id="PTHR42722:SF1">
    <property type="entry name" value="VALINE DEHYDROGENASE"/>
    <property type="match status" value="1"/>
</dbReference>
<dbReference type="SUPFAM" id="SSF53223">
    <property type="entry name" value="Aminoacid dehydrogenase-like, N-terminal domain"/>
    <property type="match status" value="1"/>
</dbReference>
<dbReference type="Pfam" id="PF02812">
    <property type="entry name" value="ELFV_dehydrog_N"/>
    <property type="match status" value="1"/>
</dbReference>
<dbReference type="Gene3D" id="3.40.50.720">
    <property type="entry name" value="NAD(P)-binding Rossmann-like Domain"/>
    <property type="match status" value="1"/>
</dbReference>
<evidence type="ECO:0000256" key="2">
    <source>
        <dbReference type="ARBA" id="ARBA00023002"/>
    </source>
</evidence>
<dbReference type="Pfam" id="PF00208">
    <property type="entry name" value="ELFV_dehydrog"/>
    <property type="match status" value="1"/>
</dbReference>
<evidence type="ECO:0000256" key="4">
    <source>
        <dbReference type="RuleBase" id="RU004417"/>
    </source>
</evidence>
<dbReference type="VEuPathDB" id="AmoebaDB:NF0046560"/>
<evidence type="ECO:0000313" key="7">
    <source>
        <dbReference type="Proteomes" id="UP000444721"/>
    </source>
</evidence>
<feature type="domain" description="Glutamate/phenylalanine/leucine/valine/L-tryptophan dehydrogenase C-terminal" evidence="5">
    <location>
        <begin position="240"/>
        <end position="458"/>
    </location>
</feature>
<name>A0A6A5C7L5_NAEFO</name>
<evidence type="ECO:0000256" key="3">
    <source>
        <dbReference type="ARBA" id="ARBA00023027"/>
    </source>
</evidence>
<dbReference type="Proteomes" id="UP000444721">
    <property type="component" value="Unassembled WGS sequence"/>
</dbReference>
<keyword evidence="3" id="KW-0520">NAD</keyword>
<proteinExistence type="inferred from homology"/>
<dbReference type="SMART" id="SM00839">
    <property type="entry name" value="ELFV_dehydrog"/>
    <property type="match status" value="1"/>
</dbReference>
<dbReference type="AlphaFoldDB" id="A0A6A5C7L5"/>
<gene>
    <name evidence="6" type="ORF">FDP41_012132</name>
</gene>
<keyword evidence="2 4" id="KW-0560">Oxidoreductase</keyword>
<evidence type="ECO:0000313" key="6">
    <source>
        <dbReference type="EMBL" id="KAF0981475.1"/>
    </source>
</evidence>
<dbReference type="GO" id="GO:0006520">
    <property type="term" value="P:amino acid metabolic process"/>
    <property type="evidence" value="ECO:0007669"/>
    <property type="project" value="InterPro"/>
</dbReference>
<dbReference type="InterPro" id="IPR006096">
    <property type="entry name" value="Glu/Leu/Phe/Val/Trp_DH_C"/>
</dbReference>